<keyword evidence="1" id="KW-0472">Membrane</keyword>
<dbReference type="Proteomes" id="UP000515856">
    <property type="component" value="Chromosome"/>
</dbReference>
<sequence length="117" mass="13182">MKLKNITGNDCGEKLKKFGRITFYIFLVLAVLVALFGIFGGMGIIADGDTGTGMMVLFIAAVYIVMILFFAYIAFLKTYAYGNMVQVQEKQYALLQDLYKKLYDDGTLNNQTDKLEF</sequence>
<evidence type="ECO:0000313" key="2">
    <source>
        <dbReference type="EMBL" id="QNM12892.1"/>
    </source>
</evidence>
<feature type="transmembrane region" description="Helical" evidence="1">
    <location>
        <begin position="21"/>
        <end position="46"/>
    </location>
</feature>
<name>A0A7G9GQ10_9FIRM</name>
<evidence type="ECO:0000313" key="3">
    <source>
        <dbReference type="Proteomes" id="UP000515856"/>
    </source>
</evidence>
<evidence type="ECO:0000256" key="1">
    <source>
        <dbReference type="SAM" id="Phobius"/>
    </source>
</evidence>
<keyword evidence="1" id="KW-1133">Transmembrane helix</keyword>
<accession>A0A7G9GQ10</accession>
<dbReference type="RefSeq" id="WP_117454040.1">
    <property type="nucleotide sequence ID" value="NZ_CP060636.1"/>
</dbReference>
<keyword evidence="1" id="KW-0812">Transmembrane</keyword>
<dbReference type="KEGG" id="ehn:H9Q80_02765"/>
<keyword evidence="3" id="KW-1185">Reference proteome</keyword>
<feature type="transmembrane region" description="Helical" evidence="1">
    <location>
        <begin position="52"/>
        <end position="75"/>
    </location>
</feature>
<reference evidence="2 3" key="1">
    <citation type="submission" date="2020-08" db="EMBL/GenBank/DDBJ databases">
        <authorList>
            <person name="Liu C."/>
            <person name="Sun Q."/>
        </authorList>
    </citation>
    <scope>NUCLEOTIDE SEQUENCE [LARGE SCALE GENOMIC DNA]</scope>
    <source>
        <strain evidence="2 3">NSJ-61</strain>
    </source>
</reference>
<gene>
    <name evidence="2" type="ORF">H9Q80_02765</name>
</gene>
<dbReference type="AlphaFoldDB" id="A0A7G9GQ10"/>
<proteinExistence type="predicted"/>
<organism evidence="2 3">
    <name type="scientific">[Eubacterium] hominis</name>
    <dbReference type="NCBI Taxonomy" id="2764325"/>
    <lineage>
        <taxon>Bacteria</taxon>
        <taxon>Bacillati</taxon>
        <taxon>Bacillota</taxon>
        <taxon>Erysipelotrichia</taxon>
        <taxon>Erysipelotrichales</taxon>
        <taxon>Erysipelotrichaceae</taxon>
        <taxon>Amedibacillus</taxon>
    </lineage>
</organism>
<protein>
    <submittedName>
        <fullName evidence="2">Uncharacterized protein</fullName>
    </submittedName>
</protein>
<dbReference type="EMBL" id="CP060636">
    <property type="protein sequence ID" value="QNM12892.1"/>
    <property type="molecule type" value="Genomic_DNA"/>
</dbReference>